<dbReference type="EMBL" id="CADCSY010000021">
    <property type="protein sequence ID" value="CAA9217515.1"/>
    <property type="molecule type" value="Genomic_DNA"/>
</dbReference>
<dbReference type="NCBIfam" id="TIGR00128">
    <property type="entry name" value="fabD"/>
    <property type="match status" value="1"/>
</dbReference>
<dbReference type="SUPFAM" id="SSF52151">
    <property type="entry name" value="FabD/lysophospholipase-like"/>
    <property type="match status" value="1"/>
</dbReference>
<evidence type="ECO:0000313" key="7">
    <source>
        <dbReference type="EMBL" id="CAA9217515.1"/>
    </source>
</evidence>
<evidence type="ECO:0000256" key="4">
    <source>
        <dbReference type="ARBA" id="ARBA00023315"/>
    </source>
</evidence>
<dbReference type="PANTHER" id="PTHR42681:SF1">
    <property type="entry name" value="MALONYL-COA-ACYL CARRIER PROTEIN TRANSACYLASE, MITOCHONDRIAL"/>
    <property type="match status" value="1"/>
</dbReference>
<proteinExistence type="inferred from homology"/>
<dbReference type="FunFam" id="3.30.70.250:FF:000001">
    <property type="entry name" value="Malonyl CoA-acyl carrier protein transacylase"/>
    <property type="match status" value="1"/>
</dbReference>
<evidence type="ECO:0000256" key="5">
    <source>
        <dbReference type="ARBA" id="ARBA00048462"/>
    </source>
</evidence>
<dbReference type="SMART" id="SM00827">
    <property type="entry name" value="PKS_AT"/>
    <property type="match status" value="1"/>
</dbReference>
<reference evidence="7" key="1">
    <citation type="submission" date="2020-02" db="EMBL/GenBank/DDBJ databases">
        <authorList>
            <person name="Meier V. D."/>
        </authorList>
    </citation>
    <scope>NUCLEOTIDE SEQUENCE</scope>
    <source>
        <strain evidence="7">AVDCRST_MAG20</strain>
    </source>
</reference>
<dbReference type="InterPro" id="IPR014043">
    <property type="entry name" value="Acyl_transferase_dom"/>
</dbReference>
<dbReference type="InterPro" id="IPR050858">
    <property type="entry name" value="Mal-CoA-ACP_Trans/PKS_FabD"/>
</dbReference>
<dbReference type="Gene3D" id="3.30.70.250">
    <property type="entry name" value="Malonyl-CoA ACP transacylase, ACP-binding"/>
    <property type="match status" value="1"/>
</dbReference>
<sequence>MLAFTFPGQGSQKPGMGAPWREQPSWELVGEASEVAERDIARLLLDADADELRQTRNAQLVTFVTSLVVLDAVERVGIAPGTVAGHSLGEYTALTATGALSFDDGVRLVAARSEAMQRAADARPGTMAAILGLADDDADAACRRADGDVWVANFNAPGQVVIAGSEEGVAAASGAARELGAKRVMPLQVGGAFHTQFMAPARDELRKAVEAATIRDPEIAVLANIDARPHQLASEWTSLLSAQLCSPVRWRQTVQRMVADGVDTFVELGPGGILTGMAKRIAPDARGVAVGTPDDIDRLLEVLGGEPPILPGQPDGEHLFMTERMVVSPAAGVFTPDARWAGSGSGARVEVGELLGTVGAVEVRSLFAGVVQGFIAVDGERVTSSQPIAWLRTA</sequence>
<dbReference type="InterPro" id="IPR004410">
    <property type="entry name" value="Malonyl_CoA-ACP_transAc_FabD"/>
</dbReference>
<organism evidence="7">
    <name type="scientific">uncultured Acidimicrobiales bacterium</name>
    <dbReference type="NCBI Taxonomy" id="310071"/>
    <lineage>
        <taxon>Bacteria</taxon>
        <taxon>Bacillati</taxon>
        <taxon>Actinomycetota</taxon>
        <taxon>Acidimicrobiia</taxon>
        <taxon>Acidimicrobiales</taxon>
        <taxon>environmental samples</taxon>
    </lineage>
</organism>
<evidence type="ECO:0000256" key="3">
    <source>
        <dbReference type="ARBA" id="ARBA00022679"/>
    </source>
</evidence>
<dbReference type="GO" id="GO:0006633">
    <property type="term" value="P:fatty acid biosynthetic process"/>
    <property type="evidence" value="ECO:0007669"/>
    <property type="project" value="TreeGrafter"/>
</dbReference>
<keyword evidence="3 7" id="KW-0808">Transferase</keyword>
<dbReference type="Gene3D" id="3.40.366.10">
    <property type="entry name" value="Malonyl-Coenzyme A Acyl Carrier Protein, domain 2"/>
    <property type="match status" value="1"/>
</dbReference>
<evidence type="ECO:0000256" key="1">
    <source>
        <dbReference type="ARBA" id="ARBA00008217"/>
    </source>
</evidence>
<dbReference type="AlphaFoldDB" id="A0A6J4H9I5"/>
<feature type="domain" description="Malonyl-CoA:ACP transacylase (MAT)" evidence="6">
    <location>
        <begin position="5"/>
        <end position="317"/>
    </location>
</feature>
<dbReference type="InterPro" id="IPR016036">
    <property type="entry name" value="Malonyl_transacylase_ACP-bd"/>
</dbReference>
<protein>
    <recommendedName>
        <fullName evidence="2">[acyl-carrier-protein] S-malonyltransferase</fullName>
        <ecNumber evidence="2">2.3.1.39</ecNumber>
    </recommendedName>
</protein>
<evidence type="ECO:0000256" key="2">
    <source>
        <dbReference type="ARBA" id="ARBA00013258"/>
    </source>
</evidence>
<dbReference type="PANTHER" id="PTHR42681">
    <property type="entry name" value="MALONYL-COA-ACYL CARRIER PROTEIN TRANSACYLASE, MITOCHONDRIAL"/>
    <property type="match status" value="1"/>
</dbReference>
<dbReference type="InterPro" id="IPR001227">
    <property type="entry name" value="Ac_transferase_dom_sf"/>
</dbReference>
<evidence type="ECO:0000259" key="6">
    <source>
        <dbReference type="SMART" id="SM00827"/>
    </source>
</evidence>
<dbReference type="Pfam" id="PF00698">
    <property type="entry name" value="Acyl_transf_1"/>
    <property type="match status" value="1"/>
</dbReference>
<accession>A0A6J4H9I5</accession>
<gene>
    <name evidence="7" type="ORF">AVDCRST_MAG20-441</name>
</gene>
<dbReference type="EC" id="2.3.1.39" evidence="2"/>
<keyword evidence="4 7" id="KW-0012">Acyltransferase</keyword>
<dbReference type="GO" id="GO:0005829">
    <property type="term" value="C:cytosol"/>
    <property type="evidence" value="ECO:0007669"/>
    <property type="project" value="TreeGrafter"/>
</dbReference>
<comment type="similarity">
    <text evidence="1">Belongs to the FabD family.</text>
</comment>
<comment type="catalytic activity">
    <reaction evidence="5">
        <text>holo-[ACP] + malonyl-CoA = malonyl-[ACP] + CoA</text>
        <dbReference type="Rhea" id="RHEA:41792"/>
        <dbReference type="Rhea" id="RHEA-COMP:9623"/>
        <dbReference type="Rhea" id="RHEA-COMP:9685"/>
        <dbReference type="ChEBI" id="CHEBI:57287"/>
        <dbReference type="ChEBI" id="CHEBI:57384"/>
        <dbReference type="ChEBI" id="CHEBI:64479"/>
        <dbReference type="ChEBI" id="CHEBI:78449"/>
        <dbReference type="EC" id="2.3.1.39"/>
    </reaction>
</comment>
<dbReference type="SUPFAM" id="SSF55048">
    <property type="entry name" value="Probable ACP-binding domain of malonyl-CoA ACP transacylase"/>
    <property type="match status" value="1"/>
</dbReference>
<name>A0A6J4H9I5_9ACTN</name>
<dbReference type="GO" id="GO:0004314">
    <property type="term" value="F:[acyl-carrier-protein] S-malonyltransferase activity"/>
    <property type="evidence" value="ECO:0007669"/>
    <property type="project" value="UniProtKB-EC"/>
</dbReference>
<dbReference type="InterPro" id="IPR016035">
    <property type="entry name" value="Acyl_Trfase/lysoPLipase"/>
</dbReference>